<dbReference type="OrthoDB" id="5989402at2759"/>
<proteinExistence type="predicted"/>
<gene>
    <name evidence="2" type="ORF">PACLA_8A002949</name>
</gene>
<dbReference type="Pfam" id="PF00024">
    <property type="entry name" value="PAN_1"/>
    <property type="match status" value="1"/>
</dbReference>
<protein>
    <submittedName>
        <fullName evidence="2">Cellulosomal scaffoldin anchoring C, partial</fullName>
    </submittedName>
</protein>
<dbReference type="Proteomes" id="UP001152795">
    <property type="component" value="Unassembled WGS sequence"/>
</dbReference>
<feature type="domain" description="Apple" evidence="1">
    <location>
        <begin position="14"/>
        <end position="87"/>
    </location>
</feature>
<evidence type="ECO:0000313" key="2">
    <source>
        <dbReference type="EMBL" id="CAB4015294.1"/>
    </source>
</evidence>
<sequence>MFGQVARGDSDILFQRRPGRYLGNYMIRSLKTEDEFDCSNNCFNEPGCVSVNLKVKGRNKGLCELNSKTLELFPEEGQSDAKTFTFKLTACLHSVVDPDTSSSTTKIWGSPVVCMLDSPVIVMLDSPVVVMLDSPVVVMMDSPVVVMMDSPDVVMMDSPDVVMLISPLSSVMLDSLIAVTLGSLFVSKVDNFNSGIQNKVLVNYSG</sequence>
<dbReference type="AlphaFoldDB" id="A0A6S7I9H6"/>
<comment type="caution">
    <text evidence="2">The sequence shown here is derived from an EMBL/GenBank/DDBJ whole genome shotgun (WGS) entry which is preliminary data.</text>
</comment>
<evidence type="ECO:0000313" key="3">
    <source>
        <dbReference type="Proteomes" id="UP001152795"/>
    </source>
</evidence>
<name>A0A6S7I9H6_PARCT</name>
<keyword evidence="3" id="KW-1185">Reference proteome</keyword>
<reference evidence="2" key="1">
    <citation type="submission" date="2020-04" db="EMBL/GenBank/DDBJ databases">
        <authorList>
            <person name="Alioto T."/>
            <person name="Alioto T."/>
            <person name="Gomez Garrido J."/>
        </authorList>
    </citation>
    <scope>NUCLEOTIDE SEQUENCE</scope>
    <source>
        <strain evidence="2">A484AB</strain>
    </source>
</reference>
<evidence type="ECO:0000259" key="1">
    <source>
        <dbReference type="Pfam" id="PF00024"/>
    </source>
</evidence>
<organism evidence="2 3">
    <name type="scientific">Paramuricea clavata</name>
    <name type="common">Red gorgonian</name>
    <name type="synonym">Violescent sea-whip</name>
    <dbReference type="NCBI Taxonomy" id="317549"/>
    <lineage>
        <taxon>Eukaryota</taxon>
        <taxon>Metazoa</taxon>
        <taxon>Cnidaria</taxon>
        <taxon>Anthozoa</taxon>
        <taxon>Octocorallia</taxon>
        <taxon>Malacalcyonacea</taxon>
        <taxon>Plexauridae</taxon>
        <taxon>Paramuricea</taxon>
    </lineage>
</organism>
<accession>A0A6S7I9H6</accession>
<dbReference type="EMBL" id="CACRXK020008662">
    <property type="protein sequence ID" value="CAB4015294.1"/>
    <property type="molecule type" value="Genomic_DNA"/>
</dbReference>
<dbReference type="InterPro" id="IPR003609">
    <property type="entry name" value="Pan_app"/>
</dbReference>